<name>S8DFY2_9LAMI</name>
<gene>
    <name evidence="3" type="ORF">M569_13072</name>
</gene>
<accession>S8DFY2</accession>
<dbReference type="PANTHER" id="PTHR22835">
    <property type="entry name" value="ZINC FINGER FYVE DOMAIN CONTAINING PROTEIN"/>
    <property type="match status" value="1"/>
</dbReference>
<sequence length="162" mass="17885">QIFIFGNAHMDVGNDIRLSYGSNLRSNYYLYGIDNYNKSTGRWSNGLILSDYAAQSSEILPYLVGGSNFAVAGATALNKSTLASYEINSLDVPNISMQLEWFYTYASTSLSTRGDVELYYIFGPLGGSDIIYAITQCNKTYNEISNMIPVIAESIFTSVNQV</sequence>
<dbReference type="GO" id="GO:0016788">
    <property type="term" value="F:hydrolase activity, acting on ester bonds"/>
    <property type="evidence" value="ECO:0007669"/>
    <property type="project" value="InterPro"/>
</dbReference>
<evidence type="ECO:0000256" key="1">
    <source>
        <dbReference type="ARBA" id="ARBA00008668"/>
    </source>
</evidence>
<keyword evidence="2" id="KW-0325">Glycoprotein</keyword>
<comment type="similarity">
    <text evidence="1">Belongs to the 'GDSL' lipolytic enzyme family.</text>
</comment>
<feature type="non-terminal residue" evidence="3">
    <location>
        <position position="1"/>
    </location>
</feature>
<dbReference type="InterPro" id="IPR001087">
    <property type="entry name" value="GDSL"/>
</dbReference>
<proteinExistence type="inferred from homology"/>
<protein>
    <submittedName>
        <fullName evidence="3">Uncharacterized protein</fullName>
    </submittedName>
</protein>
<evidence type="ECO:0000313" key="4">
    <source>
        <dbReference type="Proteomes" id="UP000015453"/>
    </source>
</evidence>
<dbReference type="Gene3D" id="3.40.50.1110">
    <property type="entry name" value="SGNH hydrolase"/>
    <property type="match status" value="1"/>
</dbReference>
<dbReference type="Proteomes" id="UP000015453">
    <property type="component" value="Unassembled WGS sequence"/>
</dbReference>
<feature type="non-terminal residue" evidence="3">
    <location>
        <position position="162"/>
    </location>
</feature>
<dbReference type="EMBL" id="AUSU01006633">
    <property type="protein sequence ID" value="EPS61723.1"/>
    <property type="molecule type" value="Genomic_DNA"/>
</dbReference>
<dbReference type="AlphaFoldDB" id="S8DFY2"/>
<dbReference type="Pfam" id="PF00657">
    <property type="entry name" value="Lipase_GDSL"/>
    <property type="match status" value="1"/>
</dbReference>
<organism evidence="3 4">
    <name type="scientific">Genlisea aurea</name>
    <dbReference type="NCBI Taxonomy" id="192259"/>
    <lineage>
        <taxon>Eukaryota</taxon>
        <taxon>Viridiplantae</taxon>
        <taxon>Streptophyta</taxon>
        <taxon>Embryophyta</taxon>
        <taxon>Tracheophyta</taxon>
        <taxon>Spermatophyta</taxon>
        <taxon>Magnoliopsida</taxon>
        <taxon>eudicotyledons</taxon>
        <taxon>Gunneridae</taxon>
        <taxon>Pentapetalae</taxon>
        <taxon>asterids</taxon>
        <taxon>lamiids</taxon>
        <taxon>Lamiales</taxon>
        <taxon>Lentibulariaceae</taxon>
        <taxon>Genlisea</taxon>
    </lineage>
</organism>
<dbReference type="InterPro" id="IPR036514">
    <property type="entry name" value="SGNH_hydro_sf"/>
</dbReference>
<evidence type="ECO:0000256" key="2">
    <source>
        <dbReference type="ARBA" id="ARBA00023180"/>
    </source>
</evidence>
<evidence type="ECO:0000313" key="3">
    <source>
        <dbReference type="EMBL" id="EPS61723.1"/>
    </source>
</evidence>
<dbReference type="PANTHER" id="PTHR22835:SF517">
    <property type="entry name" value="GDSL-LIKE LIPASE_ACYLHYDROLASE FAMILY PROTEIN, EXPRESSED"/>
    <property type="match status" value="1"/>
</dbReference>
<comment type="caution">
    <text evidence="3">The sequence shown here is derived from an EMBL/GenBank/DDBJ whole genome shotgun (WGS) entry which is preliminary data.</text>
</comment>
<reference evidence="3 4" key="1">
    <citation type="journal article" date="2013" name="BMC Genomics">
        <title>The miniature genome of a carnivorous plant Genlisea aurea contains a low number of genes and short non-coding sequences.</title>
        <authorList>
            <person name="Leushkin E.V."/>
            <person name="Sutormin R.A."/>
            <person name="Nabieva E.R."/>
            <person name="Penin A.A."/>
            <person name="Kondrashov A.S."/>
            <person name="Logacheva M.D."/>
        </authorList>
    </citation>
    <scope>NUCLEOTIDE SEQUENCE [LARGE SCALE GENOMIC DNA]</scope>
</reference>
<dbReference type="OrthoDB" id="1600564at2759"/>
<keyword evidence="4" id="KW-1185">Reference proteome</keyword>